<dbReference type="GO" id="GO:0008270">
    <property type="term" value="F:zinc ion binding"/>
    <property type="evidence" value="ECO:0007669"/>
    <property type="project" value="UniProtKB-KW"/>
</dbReference>
<evidence type="ECO:0000256" key="2">
    <source>
        <dbReference type="ARBA" id="ARBA00005548"/>
    </source>
</evidence>
<dbReference type="InterPro" id="IPR022656">
    <property type="entry name" value="XPA_C"/>
</dbReference>
<keyword evidence="6" id="KW-0862">Zinc</keyword>
<evidence type="ECO:0000256" key="1">
    <source>
        <dbReference type="ARBA" id="ARBA00004123"/>
    </source>
</evidence>
<comment type="subunit">
    <text evidence="11">Interacts with GPN1. Interacts with RPA1 and RPA2; the interaction is direct and associates XPA with the RPA complex. Interacts (via N-terminus) with CEP164 upon UV irradiation. Interacts with HERC2.</text>
</comment>
<gene>
    <name evidence="16" type="primary">Xpa</name>
</gene>
<comment type="subcellular location">
    <subcellularLocation>
        <location evidence="1">Nucleus</location>
    </subcellularLocation>
</comment>
<comment type="similarity">
    <text evidence="2">Belongs to the XPA family.</text>
</comment>
<dbReference type="PANTHER" id="PTHR10142">
    <property type="entry name" value="DNA REPAIR PROTEIN COMPLEMENTING XP-A CELLS"/>
    <property type="match status" value="1"/>
</dbReference>
<feature type="region of interest" description="Disordered" evidence="14">
    <location>
        <begin position="1"/>
        <end position="25"/>
    </location>
</feature>
<dbReference type="InterPro" id="IPR000465">
    <property type="entry name" value="XPA/RAD14"/>
</dbReference>
<keyword evidence="4" id="KW-0227">DNA damage</keyword>
<dbReference type="Gene3D" id="3.90.530.10">
    <property type="entry name" value="XPA C-terminal domain"/>
    <property type="match status" value="1"/>
</dbReference>
<dbReference type="PROSITE" id="PS00752">
    <property type="entry name" value="XPA_1"/>
    <property type="match status" value="1"/>
</dbReference>
<dbReference type="InterPro" id="IPR022652">
    <property type="entry name" value="Znf_XPA_CS"/>
</dbReference>
<keyword evidence="7" id="KW-0238">DNA-binding</keyword>
<evidence type="ECO:0000259" key="15">
    <source>
        <dbReference type="Pfam" id="PF05181"/>
    </source>
</evidence>
<evidence type="ECO:0000256" key="7">
    <source>
        <dbReference type="ARBA" id="ARBA00023125"/>
    </source>
</evidence>
<dbReference type="AlphaFoldDB" id="A0A8C0WW33"/>
<sequence length="274" mass="31634">MAAAEQASSGPAASEPPTELPASVRASIERKRQRALMLRQARLAARPYPAMAAAATGGVANLKTAPKIIDTEGGFILEEEEEEEHKTRNVVHQPGPVMEFDYVICEECGKEFMDSYLMNHFDLATCDNCRDADDKHKLITKTEAKQEYLLKDCDLEKREPPLKFIVKKNPHHAQWGDMKLYLKLQIVKRSLEVWGSQEALEEAKEARQENREKMKQKKFDKKVKVGLNDAVKILFYHKPFHRMTPWHNRTLERKPNVHWYRPTKWTSFIYSASI</sequence>
<dbReference type="FunFam" id="3.90.530.10:FF:000001">
    <property type="entry name" value="DNA repair protein complementing XP-A cells"/>
    <property type="match status" value="1"/>
</dbReference>
<dbReference type="CDD" id="cd21076">
    <property type="entry name" value="DBD_XPA"/>
    <property type="match status" value="1"/>
</dbReference>
<evidence type="ECO:0000256" key="11">
    <source>
        <dbReference type="ARBA" id="ARBA00065851"/>
    </source>
</evidence>
<dbReference type="PROSITE" id="PS00753">
    <property type="entry name" value="XPA_2"/>
    <property type="match status" value="1"/>
</dbReference>
<proteinExistence type="inferred from homology"/>
<evidence type="ECO:0000256" key="6">
    <source>
        <dbReference type="ARBA" id="ARBA00022833"/>
    </source>
</evidence>
<dbReference type="GO" id="GO:0006284">
    <property type="term" value="P:base-excision repair"/>
    <property type="evidence" value="ECO:0007669"/>
    <property type="project" value="TreeGrafter"/>
</dbReference>
<organism evidence="16">
    <name type="scientific">Castor canadensis</name>
    <name type="common">American beaver</name>
    <dbReference type="NCBI Taxonomy" id="51338"/>
    <lineage>
        <taxon>Eukaryota</taxon>
        <taxon>Metazoa</taxon>
        <taxon>Chordata</taxon>
        <taxon>Craniata</taxon>
        <taxon>Vertebrata</taxon>
        <taxon>Euteleostomi</taxon>
        <taxon>Mammalia</taxon>
        <taxon>Eutheria</taxon>
        <taxon>Euarchontoglires</taxon>
        <taxon>Glires</taxon>
        <taxon>Rodentia</taxon>
        <taxon>Castorimorpha</taxon>
        <taxon>Castoridae</taxon>
        <taxon>Castor</taxon>
    </lineage>
</organism>
<evidence type="ECO:0000256" key="3">
    <source>
        <dbReference type="ARBA" id="ARBA00022723"/>
    </source>
</evidence>
<protein>
    <recommendedName>
        <fullName evidence="12">DNA repair protein complementing XP-A cells homolog</fullName>
    </recommendedName>
    <alternativeName>
        <fullName evidence="13">Xeroderma pigmentosum group A-complementing protein homolog</fullName>
    </alternativeName>
</protein>
<dbReference type="SUPFAM" id="SSF46955">
    <property type="entry name" value="Putative DNA-binding domain"/>
    <property type="match status" value="1"/>
</dbReference>
<dbReference type="GO" id="GO:0003684">
    <property type="term" value="F:damaged DNA binding"/>
    <property type="evidence" value="ECO:0007669"/>
    <property type="project" value="InterPro"/>
</dbReference>
<evidence type="ECO:0000256" key="5">
    <source>
        <dbReference type="ARBA" id="ARBA00022771"/>
    </source>
</evidence>
<feature type="compositionally biased region" description="Low complexity" evidence="14">
    <location>
        <begin position="1"/>
        <end position="17"/>
    </location>
</feature>
<dbReference type="GO" id="GO:0070914">
    <property type="term" value="P:UV-damage excision repair"/>
    <property type="evidence" value="ECO:0007669"/>
    <property type="project" value="TreeGrafter"/>
</dbReference>
<keyword evidence="9" id="KW-0539">Nucleus</keyword>
<keyword evidence="5" id="KW-0863">Zinc-finger</keyword>
<reference evidence="16" key="1">
    <citation type="submission" date="2023-09" db="UniProtKB">
        <authorList>
            <consortium name="Ensembl"/>
        </authorList>
    </citation>
    <scope>IDENTIFICATION</scope>
</reference>
<evidence type="ECO:0000256" key="8">
    <source>
        <dbReference type="ARBA" id="ARBA00023204"/>
    </source>
</evidence>
<evidence type="ECO:0000256" key="12">
    <source>
        <dbReference type="ARBA" id="ARBA00068440"/>
    </source>
</evidence>
<dbReference type="GO" id="GO:0000110">
    <property type="term" value="C:nucleotide-excision repair factor 1 complex"/>
    <property type="evidence" value="ECO:0007669"/>
    <property type="project" value="TreeGrafter"/>
</dbReference>
<dbReference type="PANTHER" id="PTHR10142:SF0">
    <property type="entry name" value="DNA REPAIR PROTEIN COMPLEMENTING XP-A CELLS"/>
    <property type="match status" value="1"/>
</dbReference>
<dbReference type="InterPro" id="IPR037129">
    <property type="entry name" value="XPA_sf"/>
</dbReference>
<dbReference type="Pfam" id="PF01286">
    <property type="entry name" value="XPA_N"/>
    <property type="match status" value="1"/>
</dbReference>
<keyword evidence="8" id="KW-0234">DNA repair</keyword>
<dbReference type="GO" id="GO:1901255">
    <property type="term" value="P:nucleotide-excision repair involved in interstrand cross-link repair"/>
    <property type="evidence" value="ECO:0007669"/>
    <property type="project" value="TreeGrafter"/>
</dbReference>
<keyword evidence="3" id="KW-0479">Metal-binding</keyword>
<dbReference type="InterPro" id="IPR009061">
    <property type="entry name" value="DNA-bd_dom_put_sf"/>
</dbReference>
<dbReference type="SUPFAM" id="SSF57716">
    <property type="entry name" value="Glucocorticoid receptor-like (DNA-binding domain)"/>
    <property type="match status" value="1"/>
</dbReference>
<dbReference type="Pfam" id="PF05181">
    <property type="entry name" value="XPA_C"/>
    <property type="match status" value="1"/>
</dbReference>
<evidence type="ECO:0000256" key="9">
    <source>
        <dbReference type="ARBA" id="ARBA00023242"/>
    </source>
</evidence>
<evidence type="ECO:0000256" key="10">
    <source>
        <dbReference type="ARBA" id="ARBA00053938"/>
    </source>
</evidence>
<dbReference type="GO" id="GO:0000715">
    <property type="term" value="P:nucleotide-excision repair, DNA damage recognition"/>
    <property type="evidence" value="ECO:0007669"/>
    <property type="project" value="TreeGrafter"/>
</dbReference>
<evidence type="ECO:0000256" key="13">
    <source>
        <dbReference type="ARBA" id="ARBA00075976"/>
    </source>
</evidence>
<accession>A0A8C0WW33</accession>
<comment type="function">
    <text evidence="10">Involved in DNA excision repair. Initiates repair by binding to damaged sites with various affinities, depending on the photoproduct and the transcriptional state of the region. Required for UV-induced CHEK1 phosphorylation and the recruitment of CEP164 to cyclobutane pyrimidine dimmers (CPD), sites of DNA damage after UV irradiation.</text>
</comment>
<feature type="domain" description="XPA C-terminal" evidence="15">
    <location>
        <begin position="135"/>
        <end position="186"/>
    </location>
</feature>
<name>A0A8C0WW33_CASCN</name>
<dbReference type="Ensembl" id="ENSCCNT00000022833.1">
    <property type="protein sequence ID" value="ENSCCNP00000017536.1"/>
    <property type="gene ID" value="ENSCCNG00000017844.1"/>
</dbReference>
<dbReference type="InterPro" id="IPR022658">
    <property type="entry name" value="XPA_CS"/>
</dbReference>
<evidence type="ECO:0000313" key="16">
    <source>
        <dbReference type="Ensembl" id="ENSCCNP00000017536.1"/>
    </source>
</evidence>
<evidence type="ECO:0000256" key="14">
    <source>
        <dbReference type="SAM" id="MobiDB-lite"/>
    </source>
</evidence>
<dbReference type="NCBIfam" id="TIGR00598">
    <property type="entry name" value="rad14"/>
    <property type="match status" value="1"/>
</dbReference>
<evidence type="ECO:0000256" key="4">
    <source>
        <dbReference type="ARBA" id="ARBA00022763"/>
    </source>
</evidence>